<dbReference type="Proteomes" id="UP000636800">
    <property type="component" value="Chromosome 5"/>
</dbReference>
<evidence type="ECO:0000313" key="2">
    <source>
        <dbReference type="Proteomes" id="UP000636800"/>
    </source>
</evidence>
<keyword evidence="2" id="KW-1185">Reference proteome</keyword>
<sequence length="67" mass="7425">MDPSSGSTLQPDDIINAEETKGAGIDVNLVSTKKRKKNERQQMKAFVAADSSESKYIRNFSRICDCT</sequence>
<comment type="caution">
    <text evidence="1">The sequence shown here is derived from an EMBL/GenBank/DDBJ whole genome shotgun (WGS) entry which is preliminary data.</text>
</comment>
<evidence type="ECO:0000313" key="1">
    <source>
        <dbReference type="EMBL" id="KAG0480749.1"/>
    </source>
</evidence>
<proteinExistence type="predicted"/>
<protein>
    <submittedName>
        <fullName evidence="1">Uncharacterized protein</fullName>
    </submittedName>
</protein>
<dbReference type="AlphaFoldDB" id="A0A835R261"/>
<name>A0A835R261_VANPL</name>
<gene>
    <name evidence="1" type="ORF">HPP92_011607</name>
</gene>
<accession>A0A835R261</accession>
<dbReference type="EMBL" id="JADCNL010000005">
    <property type="protein sequence ID" value="KAG0480749.1"/>
    <property type="molecule type" value="Genomic_DNA"/>
</dbReference>
<reference evidence="1 2" key="1">
    <citation type="journal article" date="2020" name="Nat. Food">
        <title>A phased Vanilla planifolia genome enables genetic improvement of flavour and production.</title>
        <authorList>
            <person name="Hasing T."/>
            <person name="Tang H."/>
            <person name="Brym M."/>
            <person name="Khazi F."/>
            <person name="Huang T."/>
            <person name="Chambers A.H."/>
        </authorList>
    </citation>
    <scope>NUCLEOTIDE SEQUENCE [LARGE SCALE GENOMIC DNA]</scope>
    <source>
        <tissue evidence="1">Leaf</tissue>
    </source>
</reference>
<organism evidence="1 2">
    <name type="scientific">Vanilla planifolia</name>
    <name type="common">Vanilla</name>
    <dbReference type="NCBI Taxonomy" id="51239"/>
    <lineage>
        <taxon>Eukaryota</taxon>
        <taxon>Viridiplantae</taxon>
        <taxon>Streptophyta</taxon>
        <taxon>Embryophyta</taxon>
        <taxon>Tracheophyta</taxon>
        <taxon>Spermatophyta</taxon>
        <taxon>Magnoliopsida</taxon>
        <taxon>Liliopsida</taxon>
        <taxon>Asparagales</taxon>
        <taxon>Orchidaceae</taxon>
        <taxon>Vanilloideae</taxon>
        <taxon>Vanilleae</taxon>
        <taxon>Vanilla</taxon>
    </lineage>
</organism>